<dbReference type="Gene3D" id="3.40.50.1100">
    <property type="match status" value="2"/>
</dbReference>
<dbReference type="GO" id="GO:0006535">
    <property type="term" value="P:cysteine biosynthetic process from serine"/>
    <property type="evidence" value="ECO:0007669"/>
    <property type="project" value="InterPro"/>
</dbReference>
<evidence type="ECO:0000259" key="5">
    <source>
        <dbReference type="PROSITE" id="PS51371"/>
    </source>
</evidence>
<dbReference type="SUPFAM" id="SSF54631">
    <property type="entry name" value="CBS-domain pair"/>
    <property type="match status" value="1"/>
</dbReference>
<reference evidence="6 7" key="1">
    <citation type="submission" date="2019-12" db="EMBL/GenBank/DDBJ databases">
        <title>Mucilaginibacter sp. HMF7410 genome sequencing and assembly.</title>
        <authorList>
            <person name="Kang H."/>
            <person name="Cha I."/>
            <person name="Kim H."/>
            <person name="Joh K."/>
        </authorList>
    </citation>
    <scope>NUCLEOTIDE SEQUENCE [LARGE SCALE GENOMIC DNA]</scope>
    <source>
        <strain evidence="6 7">HMF7410</strain>
    </source>
</reference>
<dbReference type="Pfam" id="PF00571">
    <property type="entry name" value="CBS"/>
    <property type="match status" value="2"/>
</dbReference>
<dbReference type="GO" id="GO:0016765">
    <property type="term" value="F:transferase activity, transferring alkyl or aryl (other than methyl) groups"/>
    <property type="evidence" value="ECO:0007669"/>
    <property type="project" value="UniProtKB-ARBA"/>
</dbReference>
<gene>
    <name evidence="6" type="ORF">GO621_09015</name>
</gene>
<dbReference type="InterPro" id="IPR046342">
    <property type="entry name" value="CBS_dom_sf"/>
</dbReference>
<dbReference type="InterPro" id="IPR001926">
    <property type="entry name" value="TrpB-like_PALP"/>
</dbReference>
<dbReference type="CDD" id="cd01561">
    <property type="entry name" value="CBS_like"/>
    <property type="match status" value="1"/>
</dbReference>
<evidence type="ECO:0000256" key="2">
    <source>
        <dbReference type="ARBA" id="ARBA00007103"/>
    </source>
</evidence>
<evidence type="ECO:0000256" key="3">
    <source>
        <dbReference type="ARBA" id="ARBA00022898"/>
    </source>
</evidence>
<dbReference type="SUPFAM" id="SSF53686">
    <property type="entry name" value="Tryptophan synthase beta subunit-like PLP-dependent enzymes"/>
    <property type="match status" value="1"/>
</dbReference>
<dbReference type="InterPro" id="IPR050214">
    <property type="entry name" value="Cys_Synth/Cystath_Beta-Synth"/>
</dbReference>
<dbReference type="InterPro" id="IPR000644">
    <property type="entry name" value="CBS_dom"/>
</dbReference>
<dbReference type="PANTHER" id="PTHR10314">
    <property type="entry name" value="CYSTATHIONINE BETA-SYNTHASE"/>
    <property type="match status" value="1"/>
</dbReference>
<comment type="similarity">
    <text evidence="2">Belongs to the cysteine synthase/cystathionine beta-synthase family.</text>
</comment>
<evidence type="ECO:0000313" key="7">
    <source>
        <dbReference type="Proteomes" id="UP000462014"/>
    </source>
</evidence>
<dbReference type="AlphaFoldDB" id="A0A7K1SWH8"/>
<comment type="caution">
    <text evidence="6">The sequence shown here is derived from an EMBL/GenBank/DDBJ whole genome shotgun (WGS) entry which is preliminary data.</text>
</comment>
<dbReference type="FunFam" id="3.40.50.1100:FF:000118">
    <property type="entry name" value="Related to CYS4-cystathionine beta-synthase"/>
    <property type="match status" value="1"/>
</dbReference>
<dbReference type="Proteomes" id="UP000462014">
    <property type="component" value="Unassembled WGS sequence"/>
</dbReference>
<evidence type="ECO:0000256" key="4">
    <source>
        <dbReference type="PROSITE-ProRule" id="PRU00703"/>
    </source>
</evidence>
<sequence length="453" mass="50203">MWYNNILETIGNTPLVKLNVIPKDIKATVLAKIETTNPGNSIKDRMALKMIEDAEKSGKLKPGGTIIEGTSGNTGMGLAIAAVIKGYKCIFTTTDKQSKEKVDALRAFGAEVIVCPTNVDPEDQRSYYSVSTRLEREVPNSWKPNQYDNPSNTQANYEQTGPEIWEQTEGKITHLIVGAGTGGTISGAGKYLKEKNPAIQVLGIDTYGSVFKKYKETGIFDKNEIYPYITEGIGEDFLPQNVNFEVIDYFEKVSDKDAALMTREIARKEGIFAGNSSGSAVAGLMQMKDRFKEGDVVVIIFPDHGSRYVGKMYNEDWLRERGFLKDEKLTARTIISKESDQEIVTIDAEETILKAINIIKSLNISQIPVTQHEMIIGKITESDILDALLENPALKSHPVKDIITSPFPFVDLNTSIDKISSLINKENTAVLVEDEKGRFKIITQYDIINAISA</sequence>
<comment type="cofactor">
    <cofactor evidence="1">
        <name>pyridoxal 5'-phosphate</name>
        <dbReference type="ChEBI" id="CHEBI:597326"/>
    </cofactor>
</comment>
<dbReference type="InterPro" id="IPR036052">
    <property type="entry name" value="TrpB-like_PALP_sf"/>
</dbReference>
<keyword evidence="4" id="KW-0129">CBS domain</keyword>
<dbReference type="RefSeq" id="WP_157566216.1">
    <property type="nucleotide sequence ID" value="NZ_WPIK01000007.1"/>
</dbReference>
<dbReference type="EMBL" id="WPIK01000007">
    <property type="protein sequence ID" value="MVN21676.1"/>
    <property type="molecule type" value="Genomic_DNA"/>
</dbReference>
<feature type="domain" description="CBS" evidence="5">
    <location>
        <begin position="335"/>
        <end position="396"/>
    </location>
</feature>
<keyword evidence="3" id="KW-0663">Pyridoxal phosphate</keyword>
<dbReference type="SMART" id="SM00116">
    <property type="entry name" value="CBS"/>
    <property type="match status" value="2"/>
</dbReference>
<dbReference type="PROSITE" id="PS51371">
    <property type="entry name" value="CBS"/>
    <property type="match status" value="1"/>
</dbReference>
<keyword evidence="7" id="KW-1185">Reference proteome</keyword>
<proteinExistence type="inferred from homology"/>
<dbReference type="Gene3D" id="3.10.580.10">
    <property type="entry name" value="CBS-domain"/>
    <property type="match status" value="1"/>
</dbReference>
<dbReference type="PROSITE" id="PS00901">
    <property type="entry name" value="CYS_SYNTHASE"/>
    <property type="match status" value="1"/>
</dbReference>
<protein>
    <submittedName>
        <fullName evidence="6">Pyridoxal-phosphate dependent enzyme</fullName>
    </submittedName>
</protein>
<organism evidence="6 7">
    <name type="scientific">Mucilaginibacter arboris</name>
    <dbReference type="NCBI Taxonomy" id="2682090"/>
    <lineage>
        <taxon>Bacteria</taxon>
        <taxon>Pseudomonadati</taxon>
        <taxon>Bacteroidota</taxon>
        <taxon>Sphingobacteriia</taxon>
        <taxon>Sphingobacteriales</taxon>
        <taxon>Sphingobacteriaceae</taxon>
        <taxon>Mucilaginibacter</taxon>
    </lineage>
</organism>
<dbReference type="InterPro" id="IPR001216">
    <property type="entry name" value="P-phosphate_BS"/>
</dbReference>
<dbReference type="Pfam" id="PF00291">
    <property type="entry name" value="PALP"/>
    <property type="match status" value="1"/>
</dbReference>
<evidence type="ECO:0000256" key="1">
    <source>
        <dbReference type="ARBA" id="ARBA00001933"/>
    </source>
</evidence>
<accession>A0A7K1SWH8</accession>
<evidence type="ECO:0000313" key="6">
    <source>
        <dbReference type="EMBL" id="MVN21676.1"/>
    </source>
</evidence>
<dbReference type="FunFam" id="3.40.50.1100:FF:000003">
    <property type="entry name" value="Cystathionine beta-synthase"/>
    <property type="match status" value="1"/>
</dbReference>
<name>A0A7K1SWH8_9SPHI</name>